<evidence type="ECO:0000256" key="1">
    <source>
        <dbReference type="SAM" id="MobiDB-lite"/>
    </source>
</evidence>
<name>C6HTJ6_AJECH</name>
<feature type="compositionally biased region" description="Low complexity" evidence="1">
    <location>
        <begin position="142"/>
        <end position="155"/>
    </location>
</feature>
<protein>
    <submittedName>
        <fullName evidence="2">Sulfate transporter</fullName>
    </submittedName>
</protein>
<feature type="region of interest" description="Disordered" evidence="1">
    <location>
        <begin position="138"/>
        <end position="163"/>
    </location>
</feature>
<proteinExistence type="predicted"/>
<dbReference type="EMBL" id="GG692457">
    <property type="protein sequence ID" value="EER36359.1"/>
    <property type="molecule type" value="Genomic_DNA"/>
</dbReference>
<evidence type="ECO:0000313" key="3">
    <source>
        <dbReference type="Proteomes" id="UP000002624"/>
    </source>
</evidence>
<feature type="compositionally biased region" description="Pro residues" evidence="1">
    <location>
        <begin position="203"/>
        <end position="212"/>
    </location>
</feature>
<evidence type="ECO:0000313" key="2">
    <source>
        <dbReference type="EMBL" id="EER36359.1"/>
    </source>
</evidence>
<dbReference type="Proteomes" id="UP000002624">
    <property type="component" value="Unassembled WGS sequence"/>
</dbReference>
<organism evidence="2 3">
    <name type="scientific">Ajellomyces capsulatus (strain H143)</name>
    <name type="common">Darling's disease fungus</name>
    <name type="synonym">Histoplasma capsulatum</name>
    <dbReference type="NCBI Taxonomy" id="544712"/>
    <lineage>
        <taxon>Eukaryota</taxon>
        <taxon>Fungi</taxon>
        <taxon>Dikarya</taxon>
        <taxon>Ascomycota</taxon>
        <taxon>Pezizomycotina</taxon>
        <taxon>Eurotiomycetes</taxon>
        <taxon>Eurotiomycetidae</taxon>
        <taxon>Onygenales</taxon>
        <taxon>Ajellomycetaceae</taxon>
        <taxon>Histoplasma</taxon>
    </lineage>
</organism>
<accession>C6HTJ6</accession>
<dbReference type="HOGENOM" id="CLU_1204485_0_0_1"/>
<dbReference type="AlphaFoldDB" id="C6HTJ6"/>
<sequence>MVIAAGLELASVGESLNTARAWDLTKHPGSGNASGLGRSGSGLSDAEKKQRWTVMMVTVGMLVAFKNDGIGFLAGMVCHWTYSLPALIEKVKRKYGEGRIRLPGTGRSNDFVDYIIPLMMIRLDKILALTPPRFLIQGSNCKTATTPTTSASDPPKSYPQSYPQNYPGLYRQLPYEPASSFQAHPQSMPQQGRRPSSNMPTAAPTPSPPPSSIPGLTPFQLASFRQNATW</sequence>
<gene>
    <name evidence="2" type="ORF">HCDG_09526</name>
</gene>
<feature type="region of interest" description="Disordered" evidence="1">
    <location>
        <begin position="179"/>
        <end position="219"/>
    </location>
</feature>
<dbReference type="STRING" id="544712.C6HTJ6"/>
<reference evidence="3" key="1">
    <citation type="submission" date="2009-05" db="EMBL/GenBank/DDBJ databases">
        <title>The genome sequence of Ajellomyces capsulatus strain H143.</title>
        <authorList>
            <person name="Champion M."/>
            <person name="Cuomo C.A."/>
            <person name="Ma L.-J."/>
            <person name="Henn M.R."/>
            <person name="Sil A."/>
            <person name="Goldman B."/>
            <person name="Young S.K."/>
            <person name="Kodira C.D."/>
            <person name="Zeng Q."/>
            <person name="Koehrsen M."/>
            <person name="Alvarado L."/>
            <person name="Berlin A.M."/>
            <person name="Borenstein D."/>
            <person name="Chen Z."/>
            <person name="Engels R."/>
            <person name="Freedman E."/>
            <person name="Gellesch M."/>
            <person name="Goldberg J."/>
            <person name="Griggs A."/>
            <person name="Gujja S."/>
            <person name="Heiman D.I."/>
            <person name="Hepburn T.A."/>
            <person name="Howarth C."/>
            <person name="Jen D."/>
            <person name="Larson L."/>
            <person name="Lewis B."/>
            <person name="Mehta T."/>
            <person name="Park D."/>
            <person name="Pearson M."/>
            <person name="Roberts A."/>
            <person name="Saif S."/>
            <person name="Shea T.D."/>
            <person name="Shenoy N."/>
            <person name="Sisk P."/>
            <person name="Stolte C."/>
            <person name="Sykes S."/>
            <person name="Walk T."/>
            <person name="White J."/>
            <person name="Yandava C."/>
            <person name="Klein B."/>
            <person name="McEwen J.G."/>
            <person name="Puccia R."/>
            <person name="Goldman G.H."/>
            <person name="Felipe M.S."/>
            <person name="Nino-Vega G."/>
            <person name="San-Blas G."/>
            <person name="Taylor J.W."/>
            <person name="Mendoza L."/>
            <person name="Galagan J.E."/>
            <person name="Nusbaum C."/>
            <person name="Birren B.W."/>
        </authorList>
    </citation>
    <scope>NUCLEOTIDE SEQUENCE [LARGE SCALE GENOMIC DNA]</scope>
    <source>
        <strain evidence="3">H143</strain>
    </source>
</reference>
<dbReference type="VEuPathDB" id="FungiDB:HCDG_09526"/>
<feature type="compositionally biased region" description="Polar residues" evidence="1">
    <location>
        <begin position="179"/>
        <end position="194"/>
    </location>
</feature>